<dbReference type="Proteomes" id="UP001155241">
    <property type="component" value="Unassembled WGS sequence"/>
</dbReference>
<keyword evidence="3" id="KW-1185">Reference proteome</keyword>
<dbReference type="GO" id="GO:0004803">
    <property type="term" value="F:transposase activity"/>
    <property type="evidence" value="ECO:0007669"/>
    <property type="project" value="InterPro"/>
</dbReference>
<accession>A0A9X2F8L2</accession>
<comment type="caution">
    <text evidence="2">The sequence shown here is derived from an EMBL/GenBank/DDBJ whole genome shotgun (WGS) entry which is preliminary data.</text>
</comment>
<dbReference type="InterPro" id="IPR036515">
    <property type="entry name" value="Transposase_17_sf"/>
</dbReference>
<dbReference type="InterPro" id="IPR002686">
    <property type="entry name" value="Transposase_17"/>
</dbReference>
<proteinExistence type="predicted"/>
<name>A0A9X2F8L2_9BACT</name>
<evidence type="ECO:0000259" key="1">
    <source>
        <dbReference type="SMART" id="SM01321"/>
    </source>
</evidence>
<reference evidence="2" key="1">
    <citation type="submission" date="2022-06" db="EMBL/GenBank/DDBJ databases">
        <title>Aeoliella straminimaris, a novel planctomycete from sediments.</title>
        <authorList>
            <person name="Vitorino I.R."/>
            <person name="Lage O.M."/>
        </authorList>
    </citation>
    <scope>NUCLEOTIDE SEQUENCE</scope>
    <source>
        <strain evidence="2">ICT_H6.2</strain>
    </source>
</reference>
<dbReference type="SMART" id="SM01321">
    <property type="entry name" value="Y1_Tnp"/>
    <property type="match status" value="1"/>
</dbReference>
<dbReference type="PANTHER" id="PTHR33360:SF2">
    <property type="entry name" value="TRANSPOSASE FOR INSERTION SEQUENCE ELEMENT IS200"/>
    <property type="match status" value="1"/>
</dbReference>
<dbReference type="Gene3D" id="3.30.70.1290">
    <property type="entry name" value="Transposase IS200-like"/>
    <property type="match status" value="1"/>
</dbReference>
<evidence type="ECO:0000313" key="2">
    <source>
        <dbReference type="EMBL" id="MCO6043854.1"/>
    </source>
</evidence>
<dbReference type="SUPFAM" id="SSF143422">
    <property type="entry name" value="Transposase IS200-like"/>
    <property type="match status" value="1"/>
</dbReference>
<organism evidence="2 3">
    <name type="scientific">Aeoliella straminimaris</name>
    <dbReference type="NCBI Taxonomy" id="2954799"/>
    <lineage>
        <taxon>Bacteria</taxon>
        <taxon>Pseudomonadati</taxon>
        <taxon>Planctomycetota</taxon>
        <taxon>Planctomycetia</taxon>
        <taxon>Pirellulales</taxon>
        <taxon>Lacipirellulaceae</taxon>
        <taxon>Aeoliella</taxon>
    </lineage>
</organism>
<protein>
    <submittedName>
        <fullName evidence="2">IS200/IS605 family transposase</fullName>
    </submittedName>
</protein>
<dbReference type="PANTHER" id="PTHR33360">
    <property type="entry name" value="TRANSPOSASE FOR INSERTION SEQUENCE ELEMENT IS200"/>
    <property type="match status" value="1"/>
</dbReference>
<sequence length="162" mass="18904">MYLLTLRRIFTVPQSLAQLYIHLVFTTNQRTPFLADAAFRNHTHRYLAGVCKNQGSPAISIGGTEDHVHTLLRLGKTSSISELVRELKRDSSKWIKEENPQLEHFHWQQGYGAFSISPSHVNAIKSYISTQEEHHRKESFQDEFRRLCTKYGVELDERYAWD</sequence>
<dbReference type="Pfam" id="PF01797">
    <property type="entry name" value="Y1_Tnp"/>
    <property type="match status" value="1"/>
</dbReference>
<dbReference type="GO" id="GO:0003677">
    <property type="term" value="F:DNA binding"/>
    <property type="evidence" value="ECO:0007669"/>
    <property type="project" value="InterPro"/>
</dbReference>
<dbReference type="GO" id="GO:0006313">
    <property type="term" value="P:DNA transposition"/>
    <property type="evidence" value="ECO:0007669"/>
    <property type="project" value="InterPro"/>
</dbReference>
<dbReference type="NCBIfam" id="NF033573">
    <property type="entry name" value="transpos_IS200"/>
    <property type="match status" value="1"/>
</dbReference>
<feature type="domain" description="Transposase IS200-like" evidence="1">
    <location>
        <begin position="16"/>
        <end position="131"/>
    </location>
</feature>
<dbReference type="AlphaFoldDB" id="A0A9X2F8L2"/>
<gene>
    <name evidence="2" type="primary">tnpA</name>
    <name evidence="2" type="ORF">NG895_08030</name>
</gene>
<evidence type="ECO:0000313" key="3">
    <source>
        <dbReference type="Proteomes" id="UP001155241"/>
    </source>
</evidence>
<dbReference type="EMBL" id="JAMXLR010000026">
    <property type="protein sequence ID" value="MCO6043854.1"/>
    <property type="molecule type" value="Genomic_DNA"/>
</dbReference>